<reference evidence="7" key="1">
    <citation type="journal article" date="2023" name="Mol. Phylogenet. Evol.">
        <title>Genome-scale phylogeny and comparative genomics of the fungal order Sordariales.</title>
        <authorList>
            <person name="Hensen N."/>
            <person name="Bonometti L."/>
            <person name="Westerberg I."/>
            <person name="Brannstrom I.O."/>
            <person name="Guillou S."/>
            <person name="Cros-Aarteil S."/>
            <person name="Calhoun S."/>
            <person name="Haridas S."/>
            <person name="Kuo A."/>
            <person name="Mondo S."/>
            <person name="Pangilinan J."/>
            <person name="Riley R."/>
            <person name="LaButti K."/>
            <person name="Andreopoulos B."/>
            <person name="Lipzen A."/>
            <person name="Chen C."/>
            <person name="Yan M."/>
            <person name="Daum C."/>
            <person name="Ng V."/>
            <person name="Clum A."/>
            <person name="Steindorff A."/>
            <person name="Ohm R.A."/>
            <person name="Martin F."/>
            <person name="Silar P."/>
            <person name="Natvig D.O."/>
            <person name="Lalanne C."/>
            <person name="Gautier V."/>
            <person name="Ament-Velasquez S.L."/>
            <person name="Kruys A."/>
            <person name="Hutchinson M.I."/>
            <person name="Powell A.J."/>
            <person name="Barry K."/>
            <person name="Miller A.N."/>
            <person name="Grigoriev I.V."/>
            <person name="Debuchy R."/>
            <person name="Gladieux P."/>
            <person name="Hiltunen Thoren M."/>
            <person name="Johannesson H."/>
        </authorList>
    </citation>
    <scope>NUCLEOTIDE SEQUENCE</scope>
    <source>
        <strain evidence="7">CBS 141.50</strain>
    </source>
</reference>
<gene>
    <name evidence="7" type="ORF">C8A04DRAFT_8675</name>
</gene>
<dbReference type="Gene3D" id="3.90.1590.10">
    <property type="entry name" value="glutathione-dependent formaldehyde- activating enzyme (gfa)"/>
    <property type="match status" value="1"/>
</dbReference>
<dbReference type="GO" id="GO:0016846">
    <property type="term" value="F:carbon-sulfur lyase activity"/>
    <property type="evidence" value="ECO:0007669"/>
    <property type="project" value="InterPro"/>
</dbReference>
<feature type="domain" description="CENP-V/GFA" evidence="6">
    <location>
        <begin position="6"/>
        <end position="162"/>
    </location>
</feature>
<keyword evidence="4" id="KW-0456">Lyase</keyword>
<dbReference type="Proteomes" id="UP001302676">
    <property type="component" value="Unassembled WGS sequence"/>
</dbReference>
<keyword evidence="2" id="KW-0479">Metal-binding</keyword>
<evidence type="ECO:0000256" key="2">
    <source>
        <dbReference type="ARBA" id="ARBA00022723"/>
    </source>
</evidence>
<proteinExistence type="inferred from homology"/>
<dbReference type="PANTHER" id="PTHR33337:SF31">
    <property type="entry name" value="DUF636 DOMAIN PROTEIN (AFU_ORTHOLOGUE AFUA_2G12650)"/>
    <property type="match status" value="1"/>
</dbReference>
<dbReference type="InterPro" id="IPR011057">
    <property type="entry name" value="Mss4-like_sf"/>
</dbReference>
<reference evidence="7" key="2">
    <citation type="submission" date="2023-05" db="EMBL/GenBank/DDBJ databases">
        <authorList>
            <consortium name="Lawrence Berkeley National Laboratory"/>
            <person name="Steindorff A."/>
            <person name="Hensen N."/>
            <person name="Bonometti L."/>
            <person name="Westerberg I."/>
            <person name="Brannstrom I.O."/>
            <person name="Guillou S."/>
            <person name="Cros-Aarteil S."/>
            <person name="Calhoun S."/>
            <person name="Haridas S."/>
            <person name="Kuo A."/>
            <person name="Mondo S."/>
            <person name="Pangilinan J."/>
            <person name="Riley R."/>
            <person name="Labutti K."/>
            <person name="Andreopoulos B."/>
            <person name="Lipzen A."/>
            <person name="Chen C."/>
            <person name="Yanf M."/>
            <person name="Daum C."/>
            <person name="Ng V."/>
            <person name="Clum A."/>
            <person name="Ohm R."/>
            <person name="Martin F."/>
            <person name="Silar P."/>
            <person name="Natvig D."/>
            <person name="Lalanne C."/>
            <person name="Gautier V."/>
            <person name="Ament-Velasquez S.L."/>
            <person name="Kruys A."/>
            <person name="Hutchinson M.I."/>
            <person name="Powell A.J."/>
            <person name="Barry K."/>
            <person name="Miller A.N."/>
            <person name="Grigoriev I.V."/>
            <person name="Debuchy R."/>
            <person name="Gladieux P."/>
            <person name="Thoren M.H."/>
            <person name="Johannesson H."/>
        </authorList>
    </citation>
    <scope>NUCLEOTIDE SEQUENCE</scope>
    <source>
        <strain evidence="7">CBS 141.50</strain>
    </source>
</reference>
<evidence type="ECO:0000256" key="1">
    <source>
        <dbReference type="ARBA" id="ARBA00005495"/>
    </source>
</evidence>
<dbReference type="PANTHER" id="PTHR33337">
    <property type="entry name" value="GFA DOMAIN-CONTAINING PROTEIN"/>
    <property type="match status" value="1"/>
</dbReference>
<evidence type="ECO:0000256" key="3">
    <source>
        <dbReference type="ARBA" id="ARBA00022833"/>
    </source>
</evidence>
<dbReference type="EMBL" id="MU853554">
    <property type="protein sequence ID" value="KAK4148307.1"/>
    <property type="molecule type" value="Genomic_DNA"/>
</dbReference>
<accession>A0AAN6VBE7</accession>
<dbReference type="SUPFAM" id="SSF51316">
    <property type="entry name" value="Mss4-like"/>
    <property type="match status" value="2"/>
</dbReference>
<name>A0AAN6VBE7_9PEZI</name>
<evidence type="ECO:0000256" key="4">
    <source>
        <dbReference type="ARBA" id="ARBA00023239"/>
    </source>
</evidence>
<evidence type="ECO:0000313" key="8">
    <source>
        <dbReference type="Proteomes" id="UP001302676"/>
    </source>
</evidence>
<dbReference type="AlphaFoldDB" id="A0AAN6VBE7"/>
<comment type="caution">
    <text evidence="7">The sequence shown here is derived from an EMBL/GenBank/DDBJ whole genome shotgun (WGS) entry which is preliminary data.</text>
</comment>
<comment type="similarity">
    <text evidence="1">Belongs to the Gfa family.</text>
</comment>
<dbReference type="PROSITE" id="PS51891">
    <property type="entry name" value="CENP_V_GFA"/>
    <property type="match status" value="1"/>
</dbReference>
<dbReference type="GeneID" id="87821817"/>
<evidence type="ECO:0000259" key="6">
    <source>
        <dbReference type="PROSITE" id="PS51891"/>
    </source>
</evidence>
<feature type="region of interest" description="Disordered" evidence="5">
    <location>
        <begin position="444"/>
        <end position="464"/>
    </location>
</feature>
<feature type="region of interest" description="Disordered" evidence="5">
    <location>
        <begin position="63"/>
        <end position="89"/>
    </location>
</feature>
<evidence type="ECO:0000256" key="5">
    <source>
        <dbReference type="SAM" id="MobiDB-lite"/>
    </source>
</evidence>
<dbReference type="InterPro" id="IPR006913">
    <property type="entry name" value="CENP-V/GFA"/>
</dbReference>
<dbReference type="Gene3D" id="2.170.150.70">
    <property type="match status" value="1"/>
</dbReference>
<protein>
    <recommendedName>
        <fullName evidence="6">CENP-V/GFA domain-containing protein</fullName>
    </recommendedName>
</protein>
<dbReference type="RefSeq" id="XP_062641678.1">
    <property type="nucleotide sequence ID" value="XM_062785204.1"/>
</dbReference>
<dbReference type="GO" id="GO:0046872">
    <property type="term" value="F:metal ion binding"/>
    <property type="evidence" value="ECO:0007669"/>
    <property type="project" value="UniProtKB-KW"/>
</dbReference>
<keyword evidence="8" id="KW-1185">Reference proteome</keyword>
<organism evidence="7 8">
    <name type="scientific">Dichotomopilus funicola</name>
    <dbReference type="NCBI Taxonomy" id="1934379"/>
    <lineage>
        <taxon>Eukaryota</taxon>
        <taxon>Fungi</taxon>
        <taxon>Dikarya</taxon>
        <taxon>Ascomycota</taxon>
        <taxon>Pezizomycotina</taxon>
        <taxon>Sordariomycetes</taxon>
        <taxon>Sordariomycetidae</taxon>
        <taxon>Sordariales</taxon>
        <taxon>Chaetomiaceae</taxon>
        <taxon>Dichotomopilus</taxon>
    </lineage>
</organism>
<evidence type="ECO:0000313" key="7">
    <source>
        <dbReference type="EMBL" id="KAK4148307.1"/>
    </source>
</evidence>
<keyword evidence="3" id="KW-0862">Zinc</keyword>
<sequence length="464" mass="49931">MSTVILKAECLCRAHTFTHSVPLSTLPLRGSSCHCTSCRHVTGALRGSADAVWPGPTADIVRVAGEPPRHDGDDADNNDGEKNNDGNAKLARYRHSPRVNVLFCARCGTELFFEEWENAEAKKSGAEAAYAVFTGALNAAAAEGPEGADVPPITSVQVVQYADHIFVGDTRDGGALPWLRGINGEGQPAPKVWLGGRNRSEEVAEGVRWPAVEALAKFEDGLKGAEGDAGNVPIRCHCGGIDLVLRAGEAQREFEALQKSGKELPWFADPVTYKGIGSVDGCDSCRLAVGSELHNWTFALVKHISFAGADQGGFPEDTLGLRAAVDAADGTTRDPRFGTITYYSSSPEVQRYFCGRCSAVLFYAADDRSELVDVAVGLLDAPDGARAETAVSWAFGSPIVYRQDMIGTWREALVTAVEQDAEAWRIERGYPKFWRRAAKEAAEKAKQEKAEKEKAEKEKASGAN</sequence>